<feature type="transmembrane region" description="Helical" evidence="5">
    <location>
        <begin position="128"/>
        <end position="146"/>
    </location>
</feature>
<proteinExistence type="predicted"/>
<comment type="subcellular location">
    <subcellularLocation>
        <location evidence="1">Membrane</location>
        <topology evidence="1">Multi-pass membrane protein</topology>
    </subcellularLocation>
</comment>
<dbReference type="RefSeq" id="WP_077449025.1">
    <property type="nucleotide sequence ID" value="NZ_FUGD01000091.1"/>
</dbReference>
<feature type="transmembrane region" description="Helical" evidence="5">
    <location>
        <begin position="249"/>
        <end position="278"/>
    </location>
</feature>
<feature type="transmembrane region" description="Helical" evidence="5">
    <location>
        <begin position="191"/>
        <end position="212"/>
    </location>
</feature>
<reference evidence="8" key="1">
    <citation type="submission" date="2017-02" db="EMBL/GenBank/DDBJ databases">
        <authorList>
            <person name="Mornico D."/>
        </authorList>
    </citation>
    <scope>NUCLEOTIDE SEQUENCE [LARGE SCALE GENOMIC DNA]</scope>
</reference>
<organism evidence="7 8">
    <name type="scientific">Psychrobacter pasteurii</name>
    <dbReference type="NCBI Taxonomy" id="1945520"/>
    <lineage>
        <taxon>Bacteria</taxon>
        <taxon>Pseudomonadati</taxon>
        <taxon>Pseudomonadota</taxon>
        <taxon>Gammaproteobacteria</taxon>
        <taxon>Moraxellales</taxon>
        <taxon>Moraxellaceae</taxon>
        <taxon>Psychrobacter</taxon>
    </lineage>
</organism>
<dbReference type="GO" id="GO:0016020">
    <property type="term" value="C:membrane"/>
    <property type="evidence" value="ECO:0007669"/>
    <property type="project" value="UniProtKB-SubCell"/>
</dbReference>
<dbReference type="EMBL" id="FUGD01000091">
    <property type="protein sequence ID" value="SJM37634.1"/>
    <property type="molecule type" value="Genomic_DNA"/>
</dbReference>
<feature type="transmembrane region" description="Helical" evidence="5">
    <location>
        <begin position="78"/>
        <end position="96"/>
    </location>
</feature>
<feature type="transmembrane region" description="Helical" evidence="5">
    <location>
        <begin position="326"/>
        <end position="347"/>
    </location>
</feature>
<evidence type="ECO:0000256" key="5">
    <source>
        <dbReference type="SAM" id="Phobius"/>
    </source>
</evidence>
<evidence type="ECO:0000259" key="6">
    <source>
        <dbReference type="Pfam" id="PF13515"/>
    </source>
</evidence>
<dbReference type="STRING" id="1945520.A1019T_01615"/>
<dbReference type="OrthoDB" id="581879at2"/>
<dbReference type="Proteomes" id="UP000188169">
    <property type="component" value="Unassembled WGS sequence"/>
</dbReference>
<keyword evidence="8" id="KW-1185">Reference proteome</keyword>
<feature type="domain" description="Integral membrane bound transporter" evidence="6">
    <location>
        <begin position="205"/>
        <end position="338"/>
    </location>
</feature>
<dbReference type="Pfam" id="PF13515">
    <property type="entry name" value="FUSC_2"/>
    <property type="match status" value="1"/>
</dbReference>
<accession>A0A1R4EGR2</accession>
<dbReference type="InterPro" id="IPR049453">
    <property type="entry name" value="Memb_transporter_dom"/>
</dbReference>
<name>A0A1R4EGR2_9GAMM</name>
<dbReference type="AlphaFoldDB" id="A0A1R4EGR2"/>
<protein>
    <recommendedName>
        <fullName evidence="6">Integral membrane bound transporter domain-containing protein</fullName>
    </recommendedName>
</protein>
<keyword evidence="4 5" id="KW-0472">Membrane</keyword>
<evidence type="ECO:0000256" key="4">
    <source>
        <dbReference type="ARBA" id="ARBA00023136"/>
    </source>
</evidence>
<evidence type="ECO:0000256" key="1">
    <source>
        <dbReference type="ARBA" id="ARBA00004141"/>
    </source>
</evidence>
<keyword evidence="2 5" id="KW-0812">Transmembrane</keyword>
<evidence type="ECO:0000256" key="3">
    <source>
        <dbReference type="ARBA" id="ARBA00022989"/>
    </source>
</evidence>
<evidence type="ECO:0000313" key="7">
    <source>
        <dbReference type="EMBL" id="SJM37634.1"/>
    </source>
</evidence>
<keyword evidence="3 5" id="KW-1133">Transmembrane helix</keyword>
<feature type="transmembrane region" description="Helical" evidence="5">
    <location>
        <begin position="27"/>
        <end position="44"/>
    </location>
</feature>
<feature type="transmembrane region" description="Helical" evidence="5">
    <location>
        <begin position="284"/>
        <end position="305"/>
    </location>
</feature>
<gene>
    <name evidence="7" type="ORF">A1019T_01615</name>
</gene>
<sequence>MIKQRLKQLAKDEADHLFTLKPKVRPWYVGVVAALTIASTIFFGALFGELPTGVLASLGAMIFLNQPASGNVGQRQKLLFLLGIVMVSSFSLGLVAHNIPIIRMPLFAFICFSMVIMGRYLRLLPPGGMFILTASVIAIFMPVGWTEMPAKIAVVAAGSLYAWLVSLFYNLWIVRPDSEPVATNYRYEPGLLTESIIVSAFVVLALEVALWLDMPYPYWVPVSSYIIMQGMQLRTMWIKQLHRILGTAIGVVVAWFLLSLSLSEIGVAVAIFMMFVWIETIITRHYALAVIMITPLTIFIAEYGGGSPELSSAASGAYQAIVQARFLDTLLGCVIALLGGVVMHSTWLRKPLVTLEAKLFKKYASSN</sequence>
<evidence type="ECO:0000313" key="8">
    <source>
        <dbReference type="Proteomes" id="UP000188169"/>
    </source>
</evidence>
<evidence type="ECO:0000256" key="2">
    <source>
        <dbReference type="ARBA" id="ARBA00022692"/>
    </source>
</evidence>
<feature type="transmembrane region" description="Helical" evidence="5">
    <location>
        <begin position="152"/>
        <end position="171"/>
    </location>
</feature>